<dbReference type="AlphaFoldDB" id="A0A4Q0PHD9"/>
<dbReference type="PROSITE" id="PS51352">
    <property type="entry name" value="THIOREDOXIN_2"/>
    <property type="match status" value="1"/>
</dbReference>
<sequence length="425" mass="48128">MKNLIIGLFISGSVLAQNETNPEYSYAEFNALEHVKDQEAYYEEMRQANPDADYDTYLTALAIANLDHGNTDKYKFYTRSNPDFSAIALINLVYALEHLEDEDKNMPVIAEVSQEVIDKIESRDEIDVIADGRLQVLLELNAMANAKLGNVALAKKNLKKSSEIVSEFRDSKYFKDSKASFYDRCAIVLAAAGETQRAMDTLVKAVRTGESKPKLRETFAHVYKELKGTDVGCEDLLNELREEAYQHYYDKIKKTYLTDVKIPYEGKINAPNGSGEQLTIFSADKNVYDISIPDLNGNPVNLADHKGEILLIDFWTTMCTPCVACFTAFEKVVEDYKDEPFQLYVINLFELQEDVKSFVRKKGIDLDVLHDEENVAYNVVATPTKIVFDPQGTIRFYNIAYAGSTDGEYYKVKAMIEIIKEHASN</sequence>
<protein>
    <submittedName>
        <fullName evidence="2">AhpC/TSA family protein</fullName>
    </submittedName>
</protein>
<dbReference type="CDD" id="cd02966">
    <property type="entry name" value="TlpA_like_family"/>
    <property type="match status" value="1"/>
</dbReference>
<proteinExistence type="predicted"/>
<keyword evidence="3" id="KW-1185">Reference proteome</keyword>
<dbReference type="GO" id="GO:0006950">
    <property type="term" value="P:response to stress"/>
    <property type="evidence" value="ECO:0007669"/>
    <property type="project" value="UniProtKB-ARBA"/>
</dbReference>
<dbReference type="InterPro" id="IPR013766">
    <property type="entry name" value="Thioredoxin_domain"/>
</dbReference>
<dbReference type="GO" id="GO:0016491">
    <property type="term" value="F:oxidoreductase activity"/>
    <property type="evidence" value="ECO:0007669"/>
    <property type="project" value="InterPro"/>
</dbReference>
<organism evidence="2 3">
    <name type="scientific">Leeuwenhoekiella polynyae</name>
    <dbReference type="NCBI Taxonomy" id="1550906"/>
    <lineage>
        <taxon>Bacteria</taxon>
        <taxon>Pseudomonadati</taxon>
        <taxon>Bacteroidota</taxon>
        <taxon>Flavobacteriia</taxon>
        <taxon>Flavobacteriales</taxon>
        <taxon>Flavobacteriaceae</taxon>
        <taxon>Leeuwenhoekiella</taxon>
    </lineage>
</organism>
<gene>
    <name evidence="2" type="ORF">DSM02_826</name>
</gene>
<evidence type="ECO:0000313" key="3">
    <source>
        <dbReference type="Proteomes" id="UP000289859"/>
    </source>
</evidence>
<dbReference type="InterPro" id="IPR036249">
    <property type="entry name" value="Thioredoxin-like_sf"/>
</dbReference>
<dbReference type="OrthoDB" id="9815205at2"/>
<dbReference type="InterPro" id="IPR050553">
    <property type="entry name" value="Thioredoxin_ResA/DsbE_sf"/>
</dbReference>
<dbReference type="InterPro" id="IPR000866">
    <property type="entry name" value="AhpC/TSA"/>
</dbReference>
<evidence type="ECO:0000313" key="2">
    <source>
        <dbReference type="EMBL" id="RXG25659.1"/>
    </source>
</evidence>
<dbReference type="SUPFAM" id="SSF52833">
    <property type="entry name" value="Thioredoxin-like"/>
    <property type="match status" value="1"/>
</dbReference>
<dbReference type="GO" id="GO:0016209">
    <property type="term" value="F:antioxidant activity"/>
    <property type="evidence" value="ECO:0007669"/>
    <property type="project" value="InterPro"/>
</dbReference>
<dbReference type="Proteomes" id="UP000289859">
    <property type="component" value="Unassembled WGS sequence"/>
</dbReference>
<feature type="domain" description="Thioredoxin" evidence="1">
    <location>
        <begin position="281"/>
        <end position="420"/>
    </location>
</feature>
<comment type="caution">
    <text evidence="2">The sequence shown here is derived from an EMBL/GenBank/DDBJ whole genome shotgun (WGS) entry which is preliminary data.</text>
</comment>
<dbReference type="InterPro" id="IPR011990">
    <property type="entry name" value="TPR-like_helical_dom_sf"/>
</dbReference>
<reference evidence="2 3" key="1">
    <citation type="submission" date="2018-07" db="EMBL/GenBank/DDBJ databases">
        <title>Leeuwenhoekiella genomics.</title>
        <authorList>
            <person name="Tahon G."/>
            <person name="Willems A."/>
        </authorList>
    </citation>
    <scope>NUCLEOTIDE SEQUENCE [LARGE SCALE GENOMIC DNA]</scope>
    <source>
        <strain evidence="2 3">LMG 29608</strain>
    </source>
</reference>
<accession>A0A4Q0PHD9</accession>
<evidence type="ECO:0000259" key="1">
    <source>
        <dbReference type="PROSITE" id="PS51352"/>
    </source>
</evidence>
<dbReference type="Gene3D" id="1.25.40.10">
    <property type="entry name" value="Tetratricopeptide repeat domain"/>
    <property type="match status" value="1"/>
</dbReference>
<dbReference type="Pfam" id="PF00578">
    <property type="entry name" value="AhpC-TSA"/>
    <property type="match status" value="1"/>
</dbReference>
<dbReference type="PANTHER" id="PTHR42852">
    <property type="entry name" value="THIOL:DISULFIDE INTERCHANGE PROTEIN DSBE"/>
    <property type="match status" value="1"/>
</dbReference>
<dbReference type="Gene3D" id="3.40.30.10">
    <property type="entry name" value="Glutaredoxin"/>
    <property type="match status" value="1"/>
</dbReference>
<name>A0A4Q0PHD9_9FLAO</name>
<dbReference type="PANTHER" id="PTHR42852:SF17">
    <property type="entry name" value="THIOREDOXIN-LIKE PROTEIN HI_1115"/>
    <property type="match status" value="1"/>
</dbReference>
<dbReference type="EMBL" id="QOVK01000002">
    <property type="protein sequence ID" value="RXG25659.1"/>
    <property type="molecule type" value="Genomic_DNA"/>
</dbReference>
<dbReference type="RefSeq" id="WP_128764467.1">
    <property type="nucleotide sequence ID" value="NZ_JBHUOO010000023.1"/>
</dbReference>